<accession>A0A556MTJ1</accession>
<reference evidence="2 3" key="1">
    <citation type="submission" date="2019-07" db="EMBL/GenBank/DDBJ databases">
        <authorList>
            <person name="Huq M.A."/>
        </authorList>
    </citation>
    <scope>NUCLEOTIDE SEQUENCE [LARGE SCALE GENOMIC DNA]</scope>
    <source>
        <strain evidence="2 3">MAH-19</strain>
    </source>
</reference>
<keyword evidence="1" id="KW-0732">Signal</keyword>
<feature type="signal peptide" evidence="1">
    <location>
        <begin position="1"/>
        <end position="26"/>
    </location>
</feature>
<keyword evidence="3" id="KW-1185">Reference proteome</keyword>
<dbReference type="EMBL" id="VLPK01000001">
    <property type="protein sequence ID" value="TSJ43254.1"/>
    <property type="molecule type" value="Genomic_DNA"/>
</dbReference>
<dbReference type="PROSITE" id="PS51257">
    <property type="entry name" value="PROKAR_LIPOPROTEIN"/>
    <property type="match status" value="1"/>
</dbReference>
<evidence type="ECO:0000256" key="1">
    <source>
        <dbReference type="SAM" id="SignalP"/>
    </source>
</evidence>
<dbReference type="OrthoDB" id="1433240at2"/>
<comment type="caution">
    <text evidence="2">The sequence shown here is derived from an EMBL/GenBank/DDBJ whole genome shotgun (WGS) entry which is preliminary data.</text>
</comment>
<evidence type="ECO:0000313" key="2">
    <source>
        <dbReference type="EMBL" id="TSJ43254.1"/>
    </source>
</evidence>
<protein>
    <submittedName>
        <fullName evidence="2">Uncharacterized protein</fullName>
    </submittedName>
</protein>
<name>A0A556MTJ1_9SPHI</name>
<dbReference type="RefSeq" id="WP_144246819.1">
    <property type="nucleotide sequence ID" value="NZ_VLPK01000001.1"/>
</dbReference>
<feature type="chain" id="PRO_5022120034" evidence="1">
    <location>
        <begin position="27"/>
        <end position="162"/>
    </location>
</feature>
<proteinExistence type="predicted"/>
<dbReference type="Proteomes" id="UP000318733">
    <property type="component" value="Unassembled WGS sequence"/>
</dbReference>
<dbReference type="AlphaFoldDB" id="A0A556MTJ1"/>
<gene>
    <name evidence="2" type="ORF">FO440_03405</name>
</gene>
<organism evidence="2 3">
    <name type="scientific">Mucilaginibacter corticis</name>
    <dbReference type="NCBI Taxonomy" id="2597670"/>
    <lineage>
        <taxon>Bacteria</taxon>
        <taxon>Pseudomonadati</taxon>
        <taxon>Bacteroidota</taxon>
        <taxon>Sphingobacteriia</taxon>
        <taxon>Sphingobacteriales</taxon>
        <taxon>Sphingobacteriaceae</taxon>
        <taxon>Mucilaginibacter</taxon>
    </lineage>
</organism>
<sequence>MKTIKNLLFILPIAALFVLTSCSKKKAIAPAVIDTATTIGNFYYGSILGSPNTIIGPGNAILLRNNGTMREYANDYYSLGTSIAAKDTASAKIKIDGTYTVTKINGVTTITAIWYLTTGSPALTYTLVGAVAGHNLTGTITDVGTGISTTAQFSFTDTAPSI</sequence>
<evidence type="ECO:0000313" key="3">
    <source>
        <dbReference type="Proteomes" id="UP000318733"/>
    </source>
</evidence>